<organism evidence="1 2">
    <name type="scientific">Leptosia nina</name>
    <dbReference type="NCBI Taxonomy" id="320188"/>
    <lineage>
        <taxon>Eukaryota</taxon>
        <taxon>Metazoa</taxon>
        <taxon>Ecdysozoa</taxon>
        <taxon>Arthropoda</taxon>
        <taxon>Hexapoda</taxon>
        <taxon>Insecta</taxon>
        <taxon>Pterygota</taxon>
        <taxon>Neoptera</taxon>
        <taxon>Endopterygota</taxon>
        <taxon>Lepidoptera</taxon>
        <taxon>Glossata</taxon>
        <taxon>Ditrysia</taxon>
        <taxon>Papilionoidea</taxon>
        <taxon>Pieridae</taxon>
        <taxon>Pierinae</taxon>
        <taxon>Leptosia</taxon>
    </lineage>
</organism>
<dbReference type="AlphaFoldDB" id="A0AAV1IVB8"/>
<accession>A0AAV1IVB8</accession>
<keyword evidence="2" id="KW-1185">Reference proteome</keyword>
<gene>
    <name evidence="1" type="ORF">LNINA_LOCUS142</name>
</gene>
<proteinExistence type="predicted"/>
<evidence type="ECO:0000313" key="1">
    <source>
        <dbReference type="EMBL" id="CAK1540058.1"/>
    </source>
</evidence>
<dbReference type="Proteomes" id="UP001497472">
    <property type="component" value="Unassembled WGS sequence"/>
</dbReference>
<evidence type="ECO:0000313" key="2">
    <source>
        <dbReference type="Proteomes" id="UP001497472"/>
    </source>
</evidence>
<sequence>MIEILTIIRTRNSCPDERGPSLHLVGNSNAMRSFVFVQRLFLCGLFENAQPFINRPHFGGSCESNRGKHVGNYPVVGLLRIWKLVCDAHTECIMDFRFI</sequence>
<comment type="caution">
    <text evidence="1">The sequence shown here is derived from an EMBL/GenBank/DDBJ whole genome shotgun (WGS) entry which is preliminary data.</text>
</comment>
<reference evidence="1 2" key="1">
    <citation type="submission" date="2023-11" db="EMBL/GenBank/DDBJ databases">
        <authorList>
            <person name="Okamura Y."/>
        </authorList>
    </citation>
    <scope>NUCLEOTIDE SEQUENCE [LARGE SCALE GENOMIC DNA]</scope>
</reference>
<name>A0AAV1IVB8_9NEOP</name>
<dbReference type="EMBL" id="CAVLEF010000001">
    <property type="protein sequence ID" value="CAK1540058.1"/>
    <property type="molecule type" value="Genomic_DNA"/>
</dbReference>
<protein>
    <submittedName>
        <fullName evidence="1">Uncharacterized protein</fullName>
    </submittedName>
</protein>